<feature type="transmembrane region" description="Helical" evidence="2">
    <location>
        <begin position="26"/>
        <end position="48"/>
    </location>
</feature>
<accession>A0A1H6HLP3</accession>
<feature type="domain" description="DUF7382" evidence="3">
    <location>
        <begin position="54"/>
        <end position="118"/>
    </location>
</feature>
<keyword evidence="2" id="KW-1133">Transmembrane helix</keyword>
<dbReference type="AlphaFoldDB" id="A0A1H6HLP3"/>
<sequence>MIETAGSAIRNGLDDLRRDERAIEGLPIRLVIALVVGVASLSVMMSMVSGIEGLAVIELDVQPEPEVTTPGEQEIAFTVVDPDGQPVADATVVVRGETARIDSVATARTDASGTATVTVDPRLGPNQADGTLVVDVKPPAGSEYTDDRENTNVLVVRE</sequence>
<dbReference type="SUPFAM" id="SSF49373">
    <property type="entry name" value="Invasin/intimin cell-adhesion fragments"/>
    <property type="match status" value="1"/>
</dbReference>
<evidence type="ECO:0000313" key="5">
    <source>
        <dbReference type="Proteomes" id="UP000199215"/>
    </source>
</evidence>
<dbReference type="Pfam" id="PF24107">
    <property type="entry name" value="DUF7382"/>
    <property type="match status" value="1"/>
</dbReference>
<dbReference type="InterPro" id="IPR055806">
    <property type="entry name" value="DUF7382"/>
</dbReference>
<dbReference type="OrthoDB" id="300879at2157"/>
<protein>
    <recommendedName>
        <fullName evidence="3">DUF7382 domain-containing protein</fullName>
    </recommendedName>
</protein>
<keyword evidence="2" id="KW-0812">Transmembrane</keyword>
<name>A0A1H6HLP3_9EURY</name>
<organism evidence="4 5">
    <name type="scientific">Halopenitus malekzadehii</name>
    <dbReference type="NCBI Taxonomy" id="1267564"/>
    <lineage>
        <taxon>Archaea</taxon>
        <taxon>Methanobacteriati</taxon>
        <taxon>Methanobacteriota</taxon>
        <taxon>Stenosarchaea group</taxon>
        <taxon>Halobacteria</taxon>
        <taxon>Halobacteriales</taxon>
        <taxon>Haloferacaceae</taxon>
        <taxon>Halopenitus</taxon>
    </lineage>
</organism>
<dbReference type="EMBL" id="FNWU01000001">
    <property type="protein sequence ID" value="SEH36737.1"/>
    <property type="molecule type" value="Genomic_DNA"/>
</dbReference>
<keyword evidence="5" id="KW-1185">Reference proteome</keyword>
<feature type="compositionally biased region" description="Basic and acidic residues" evidence="1">
    <location>
        <begin position="145"/>
        <end position="158"/>
    </location>
</feature>
<dbReference type="RefSeq" id="WP_092812712.1">
    <property type="nucleotide sequence ID" value="NZ_FNWU01000001.1"/>
</dbReference>
<reference evidence="4 5" key="1">
    <citation type="submission" date="2016-10" db="EMBL/GenBank/DDBJ databases">
        <authorList>
            <person name="de Groot N.N."/>
        </authorList>
    </citation>
    <scope>NUCLEOTIDE SEQUENCE [LARGE SCALE GENOMIC DNA]</scope>
    <source>
        <strain evidence="4 5">IBRC-M10418</strain>
    </source>
</reference>
<feature type="region of interest" description="Disordered" evidence="1">
    <location>
        <begin position="137"/>
        <end position="158"/>
    </location>
</feature>
<dbReference type="Proteomes" id="UP000199215">
    <property type="component" value="Unassembled WGS sequence"/>
</dbReference>
<keyword evidence="2" id="KW-0472">Membrane</keyword>
<dbReference type="InterPro" id="IPR013783">
    <property type="entry name" value="Ig-like_fold"/>
</dbReference>
<evidence type="ECO:0000256" key="1">
    <source>
        <dbReference type="SAM" id="MobiDB-lite"/>
    </source>
</evidence>
<dbReference type="InterPro" id="IPR008964">
    <property type="entry name" value="Invasin/intimin_cell_adhesion"/>
</dbReference>
<evidence type="ECO:0000313" key="4">
    <source>
        <dbReference type="EMBL" id="SEH36737.1"/>
    </source>
</evidence>
<evidence type="ECO:0000256" key="2">
    <source>
        <dbReference type="SAM" id="Phobius"/>
    </source>
</evidence>
<proteinExistence type="predicted"/>
<dbReference type="Gene3D" id="2.60.40.10">
    <property type="entry name" value="Immunoglobulins"/>
    <property type="match status" value="1"/>
</dbReference>
<gene>
    <name evidence="4" type="ORF">SAMN05192561_10163</name>
</gene>
<evidence type="ECO:0000259" key="3">
    <source>
        <dbReference type="Pfam" id="PF24107"/>
    </source>
</evidence>